<organism evidence="1 2">
    <name type="scientific">Vermiconidia calcicola</name>
    <dbReference type="NCBI Taxonomy" id="1690605"/>
    <lineage>
        <taxon>Eukaryota</taxon>
        <taxon>Fungi</taxon>
        <taxon>Dikarya</taxon>
        <taxon>Ascomycota</taxon>
        <taxon>Pezizomycotina</taxon>
        <taxon>Dothideomycetes</taxon>
        <taxon>Dothideomycetidae</taxon>
        <taxon>Mycosphaerellales</taxon>
        <taxon>Extremaceae</taxon>
        <taxon>Vermiconidia</taxon>
    </lineage>
</organism>
<sequence>MADETFDAIIVGAGFAGIYQLYKLRNLGLKCLVIDQAGDVGGTWYWNLYPGAMSDTESYVYRFSWDRDDLVNYRWKEHYVKQPEVLAYLNHVADKYELRKDMRFNTALEFANWSDSDERWHVTAGGSKITSRYLVTGLGLLSKTNLPDIPGIDSFQGDMYHTAKWPKDYDVTGKNVAVIGCGSTGVQVITEIGQKVGQMTCYQRHPQYSVPSGDREVTPEDRQYWDDNWDSIWHQVFNSITAFGFKESDRSYHDATPEEREQIFQNAWDQGNGFRFMFATFNDIATDLEANEGAQDFIRRQIDRIVKDPEKAKKLKPYDVYARRPLCDGNASNGQKYFEQFNRENVDIVDLKEASIEQIEAKGIRTSDGVLHEHDLIIFATGFDAVEGNYTRIAIEGRDGLSMKEYWDEMGPTSYLGTSLPEFPNFFMISGPKGPFTNNPPMIEVQVEFISQAIEQAEKVDKASRKPIEATKEAEREYSALCDQLASTSLFWKAEDNWIFGANIPGKKRCLRFFFGGLQAYRQKVQEVQENGYAGFKPFTQSHVASARL</sequence>
<evidence type="ECO:0000313" key="1">
    <source>
        <dbReference type="EMBL" id="KAK3705716.1"/>
    </source>
</evidence>
<protein>
    <submittedName>
        <fullName evidence="1">Uncharacterized protein</fullName>
    </submittedName>
</protein>
<gene>
    <name evidence="1" type="ORF">LTR37_013159</name>
</gene>
<proteinExistence type="predicted"/>
<name>A0ACC3MX67_9PEZI</name>
<evidence type="ECO:0000313" key="2">
    <source>
        <dbReference type="Proteomes" id="UP001281147"/>
    </source>
</evidence>
<keyword evidence="2" id="KW-1185">Reference proteome</keyword>
<dbReference type="EMBL" id="JAUTXU010000127">
    <property type="protein sequence ID" value="KAK3705716.1"/>
    <property type="molecule type" value="Genomic_DNA"/>
</dbReference>
<comment type="caution">
    <text evidence="1">The sequence shown here is derived from an EMBL/GenBank/DDBJ whole genome shotgun (WGS) entry which is preliminary data.</text>
</comment>
<dbReference type="Proteomes" id="UP001281147">
    <property type="component" value="Unassembled WGS sequence"/>
</dbReference>
<accession>A0ACC3MX67</accession>
<reference evidence="1" key="1">
    <citation type="submission" date="2023-07" db="EMBL/GenBank/DDBJ databases">
        <title>Black Yeasts Isolated from many extreme environments.</title>
        <authorList>
            <person name="Coleine C."/>
            <person name="Stajich J.E."/>
            <person name="Selbmann L."/>
        </authorList>
    </citation>
    <scope>NUCLEOTIDE SEQUENCE</scope>
    <source>
        <strain evidence="1">CCFEE 5714</strain>
    </source>
</reference>